<dbReference type="Pfam" id="PF01814">
    <property type="entry name" value="Hemerythrin"/>
    <property type="match status" value="1"/>
</dbReference>
<dbReference type="RefSeq" id="XP_007397817.1">
    <property type="nucleotide sequence ID" value="XM_007397755.1"/>
</dbReference>
<dbReference type="InterPro" id="IPR012312">
    <property type="entry name" value="Hemerythrin-like"/>
</dbReference>
<dbReference type="HOGENOM" id="CLU_066708_1_0_1"/>
<sequence>MATVPADPYELLHWNMKLAHATYEKGYETILPLLDGPPERDLKNFLGYCEAWAESIVHHHDTEEASVFPILNKRADFSHEQEQHKEIHSFLDNFLANIRDAQKDISKLNAAELKRLMQLSKDAMFTHFNEELVDIEASKLREAGFTEAECRQMITDMEKHAKNNGDPFLVVPYMRSHTPPEYKDIWPPMPWVLRKVAVPYLLAKKHSGYWKYAPYAMS</sequence>
<dbReference type="AlphaFoldDB" id="K5W1W2"/>
<reference evidence="2 3" key="1">
    <citation type="journal article" date="2012" name="BMC Genomics">
        <title>Comparative genomics of the white-rot fungi, Phanerochaete carnosa and P. chrysosporium, to elucidate the genetic basis of the distinct wood types they colonize.</title>
        <authorList>
            <person name="Suzuki H."/>
            <person name="MacDonald J."/>
            <person name="Syed K."/>
            <person name="Salamov A."/>
            <person name="Hori C."/>
            <person name="Aerts A."/>
            <person name="Henrissat B."/>
            <person name="Wiebenga A."/>
            <person name="vanKuyk P.A."/>
            <person name="Barry K."/>
            <person name="Lindquist E."/>
            <person name="LaButti K."/>
            <person name="Lapidus A."/>
            <person name="Lucas S."/>
            <person name="Coutinho P."/>
            <person name="Gong Y."/>
            <person name="Samejima M."/>
            <person name="Mahadevan R."/>
            <person name="Abou-Zaid M."/>
            <person name="de Vries R.P."/>
            <person name="Igarashi K."/>
            <person name="Yadav J.S."/>
            <person name="Grigoriev I.V."/>
            <person name="Master E.R."/>
        </authorList>
    </citation>
    <scope>NUCLEOTIDE SEQUENCE [LARGE SCALE GENOMIC DNA]</scope>
    <source>
        <strain evidence="2 3">HHB-10118-sp</strain>
    </source>
</reference>
<proteinExistence type="predicted"/>
<evidence type="ECO:0000313" key="2">
    <source>
        <dbReference type="EMBL" id="EKM53115.1"/>
    </source>
</evidence>
<dbReference type="GeneID" id="18910312"/>
<dbReference type="EMBL" id="JH930474">
    <property type="protein sequence ID" value="EKM53115.1"/>
    <property type="molecule type" value="Genomic_DNA"/>
</dbReference>
<dbReference type="Proteomes" id="UP000008370">
    <property type="component" value="Unassembled WGS sequence"/>
</dbReference>
<gene>
    <name evidence="2" type="ORF">PHACADRAFT_185851</name>
</gene>
<evidence type="ECO:0000313" key="3">
    <source>
        <dbReference type="Proteomes" id="UP000008370"/>
    </source>
</evidence>
<dbReference type="KEGG" id="pco:PHACADRAFT_185851"/>
<keyword evidence="3" id="KW-1185">Reference proteome</keyword>
<organism evidence="2 3">
    <name type="scientific">Phanerochaete carnosa (strain HHB-10118-sp)</name>
    <name type="common">White-rot fungus</name>
    <name type="synonym">Peniophora carnosa</name>
    <dbReference type="NCBI Taxonomy" id="650164"/>
    <lineage>
        <taxon>Eukaryota</taxon>
        <taxon>Fungi</taxon>
        <taxon>Dikarya</taxon>
        <taxon>Basidiomycota</taxon>
        <taxon>Agaricomycotina</taxon>
        <taxon>Agaricomycetes</taxon>
        <taxon>Polyporales</taxon>
        <taxon>Phanerochaetaceae</taxon>
        <taxon>Phanerochaete</taxon>
    </lineage>
</organism>
<evidence type="ECO:0000259" key="1">
    <source>
        <dbReference type="Pfam" id="PF01814"/>
    </source>
</evidence>
<dbReference type="OrthoDB" id="58416at2759"/>
<dbReference type="InterPro" id="IPR053206">
    <property type="entry name" value="Dimeric_xanthone_biosynth"/>
</dbReference>
<dbReference type="PANTHER" id="PTHR38048:SF2">
    <property type="entry name" value="HEMERYTHRIN-LIKE DOMAIN-CONTAINING PROTEIN"/>
    <property type="match status" value="1"/>
</dbReference>
<feature type="domain" description="Hemerythrin-like" evidence="1">
    <location>
        <begin position="15"/>
        <end position="131"/>
    </location>
</feature>
<dbReference type="PANTHER" id="PTHR38048">
    <property type="entry name" value="EXPRESSED PROTEIN"/>
    <property type="match status" value="1"/>
</dbReference>
<name>K5W1W2_PHACS</name>
<accession>K5W1W2</accession>
<dbReference type="Gene3D" id="1.20.120.520">
    <property type="entry name" value="nmb1532 protein domain like"/>
    <property type="match status" value="1"/>
</dbReference>
<dbReference type="InParanoid" id="K5W1W2"/>
<protein>
    <recommendedName>
        <fullName evidence="1">Hemerythrin-like domain-containing protein</fullName>
    </recommendedName>
</protein>